<dbReference type="AlphaFoldDB" id="A0A0S4QL14"/>
<reference evidence="3" key="1">
    <citation type="submission" date="2015-11" db="EMBL/GenBank/DDBJ databases">
        <authorList>
            <person name="Varghese N."/>
        </authorList>
    </citation>
    <scope>NUCLEOTIDE SEQUENCE [LARGE SCALE GENOMIC DNA]</scope>
    <source>
        <strain evidence="3">DSM 45899</strain>
    </source>
</reference>
<dbReference type="EMBL" id="FAOZ01000007">
    <property type="protein sequence ID" value="CUU56125.1"/>
    <property type="molecule type" value="Genomic_DNA"/>
</dbReference>
<keyword evidence="3" id="KW-1185">Reference proteome</keyword>
<accession>A0A0S4QL14</accession>
<feature type="compositionally biased region" description="Gly residues" evidence="1">
    <location>
        <begin position="204"/>
        <end position="215"/>
    </location>
</feature>
<feature type="region of interest" description="Disordered" evidence="1">
    <location>
        <begin position="195"/>
        <end position="221"/>
    </location>
</feature>
<gene>
    <name evidence="2" type="ORF">Ga0074812_1079</name>
</gene>
<organism evidence="2 3">
    <name type="scientific">Parafrankia irregularis</name>
    <dbReference type="NCBI Taxonomy" id="795642"/>
    <lineage>
        <taxon>Bacteria</taxon>
        <taxon>Bacillati</taxon>
        <taxon>Actinomycetota</taxon>
        <taxon>Actinomycetes</taxon>
        <taxon>Frankiales</taxon>
        <taxon>Frankiaceae</taxon>
        <taxon>Parafrankia</taxon>
    </lineage>
</organism>
<protein>
    <submittedName>
        <fullName evidence="2">Uncharacterized protein</fullName>
    </submittedName>
</protein>
<name>A0A0S4QL14_9ACTN</name>
<evidence type="ECO:0000313" key="2">
    <source>
        <dbReference type="EMBL" id="CUU56125.1"/>
    </source>
</evidence>
<dbReference type="RefSeq" id="WP_091275872.1">
    <property type="nucleotide sequence ID" value="NZ_FAOZ01000007.1"/>
</dbReference>
<evidence type="ECO:0000313" key="3">
    <source>
        <dbReference type="Proteomes" id="UP000198802"/>
    </source>
</evidence>
<proteinExistence type="predicted"/>
<evidence type="ECO:0000256" key="1">
    <source>
        <dbReference type="SAM" id="MobiDB-lite"/>
    </source>
</evidence>
<dbReference type="Proteomes" id="UP000198802">
    <property type="component" value="Unassembled WGS sequence"/>
</dbReference>
<sequence length="243" mass="26080">MDGLEAAWRELRTTSKPGVSLPHLAADALASGFDSPSLRELAGLGFRDELEARRLLPVVLQELGRDPDLAVDPADPRSKVVPWAAARTQLAPDLVHRAEQALAVVRRDLAPIESRVGRLTLFWSGRSDDDGDPILEVGFDDEPFLGSWCADPQEFSSGADLPHLVRSIAASTQECIMETFQSYWPTCSLHRRGLHLPDRDSGPGDSGPGDSGPGDSGWPAWHCRAAPGHDVALVGGLAEAQLG</sequence>